<dbReference type="GO" id="GO:0000977">
    <property type="term" value="F:RNA polymerase II transcription regulatory region sequence-specific DNA binding"/>
    <property type="evidence" value="ECO:0007669"/>
    <property type="project" value="TreeGrafter"/>
</dbReference>
<dbReference type="OrthoDB" id="536399at2759"/>
<proteinExistence type="inferred from homology"/>
<dbReference type="GO" id="GO:0005634">
    <property type="term" value="C:nucleus"/>
    <property type="evidence" value="ECO:0007669"/>
    <property type="project" value="InterPro"/>
</dbReference>
<keyword evidence="9" id="KW-1133">Transmembrane helix</keyword>
<dbReference type="PROSITE" id="PS50089">
    <property type="entry name" value="ZF_RING_2"/>
    <property type="match status" value="1"/>
</dbReference>
<evidence type="ECO:0000313" key="11">
    <source>
        <dbReference type="EMBL" id="RZF32392.1"/>
    </source>
</evidence>
<dbReference type="AlphaFoldDB" id="A0A482WGH5"/>
<evidence type="ECO:0000256" key="2">
    <source>
        <dbReference type="ARBA" id="ARBA00022723"/>
    </source>
</evidence>
<keyword evidence="7" id="KW-0175">Coiled coil</keyword>
<comment type="similarity">
    <text evidence="1">Belongs to the NFX1 family.</text>
</comment>
<dbReference type="SMART" id="SM00438">
    <property type="entry name" value="ZnF_NFX"/>
    <property type="match status" value="11"/>
</dbReference>
<feature type="transmembrane region" description="Helical" evidence="9">
    <location>
        <begin position="842"/>
        <end position="861"/>
    </location>
</feature>
<dbReference type="CDD" id="cd16697">
    <property type="entry name" value="RING-CH-C4HC3_NFXL1"/>
    <property type="match status" value="1"/>
</dbReference>
<comment type="caution">
    <text evidence="11">The sequence shown here is derived from an EMBL/GenBank/DDBJ whole genome shotgun (WGS) entry which is preliminary data.</text>
</comment>
<dbReference type="PANTHER" id="PTHR12360">
    <property type="entry name" value="NUCLEAR TRANSCRIPTION FACTOR, X-BOX BINDING 1 NFX1"/>
    <property type="match status" value="1"/>
</dbReference>
<dbReference type="EMBL" id="QKKF02037264">
    <property type="protein sequence ID" value="RZF32392.1"/>
    <property type="molecule type" value="Genomic_DNA"/>
</dbReference>
<sequence>MTGRGAPKTNAWKDRNKNQNSQQKRQELSGSRGGTGSQVVNLSQAEEKFLAAKSRMQASVQKHLHDDYHSSSEEDELETENILSSVIKKYSSLTDDIDLDLGRTQKFLEDAFQSGAAVCLICIATVKRPDAIWSCTKCFCFFHVICIQRWAKDSVTHQKQVLEERQQAPPNWDKLSWACPKCRNNYSSTEIPQKYFCFCGREEDPEFHPWLVPHSCGETCNKPLQPSCGHFCLLLCHPGPCPPCPKMVQSRCHCGKAAPRPQRCSNKQWSCGGKCGKYLSCGKHTCDNVCHSEACAPCPRQSTQKCLCQRNSAVRECAEPVWQCDQVCGKPLDCGNHRCELVCHKGGDCGQCALTQTRHCPCGKSQHLLPCDKDTPTCGDTCGKTLECGQHTCFLRCHTGPCGPCLERVVKTCRCGLHSNEVPCTKEYICESKCKRKRDCNLHACNRKCCDGACPPCEKPCGKPLKCGKHKCQSICHHGPCYPCDLTEELHCWCKATVTTRPCSINKKRFSCNKLCRIPPYCHHEKRKPHKCHSGLCPPCKQMCGAKHEACGHVCKDVCHLPYLKEPNIPHKQREKMVADVRRPCNPCSELISVPCLGGHEMMSKPCHKAFHTSCGRKCGRLLACGNHTCDKECHTILGADDDTVAGKTCEPCNRSCQIARPAGCTHACPHACHAPPCQPCTVMLRMSCHCSLVQLYVRCGDFVAAAEERRVKMLTCDSQCPKNYPCGHRCASTCHAGECPNPESCRQNVKVTCKCKRIRKTFRCVAVRAGEAQVECDDVCLAKKEEEFKRKELEKQKQMELEEKKNREELERFQKKFQGRKKHKERRSYEVDDKKSFFSQYWPWLLASGGLTVAILAFYWL</sequence>
<evidence type="ECO:0000256" key="8">
    <source>
        <dbReference type="SAM" id="MobiDB-lite"/>
    </source>
</evidence>
<evidence type="ECO:0000256" key="3">
    <source>
        <dbReference type="ARBA" id="ARBA00022737"/>
    </source>
</evidence>
<keyword evidence="4 6" id="KW-0863">Zinc-finger</keyword>
<evidence type="ECO:0000256" key="6">
    <source>
        <dbReference type="PROSITE-ProRule" id="PRU00175"/>
    </source>
</evidence>
<dbReference type="InParanoid" id="A0A482WGH5"/>
<evidence type="ECO:0000256" key="4">
    <source>
        <dbReference type="ARBA" id="ARBA00022771"/>
    </source>
</evidence>
<evidence type="ECO:0000313" key="12">
    <source>
        <dbReference type="Proteomes" id="UP000291343"/>
    </source>
</evidence>
<dbReference type="GO" id="GO:0000981">
    <property type="term" value="F:DNA-binding transcription factor activity, RNA polymerase II-specific"/>
    <property type="evidence" value="ECO:0007669"/>
    <property type="project" value="TreeGrafter"/>
</dbReference>
<gene>
    <name evidence="11" type="ORF">LSTR_LSTR001856</name>
</gene>
<accession>A0A482WGH5</accession>
<organism evidence="11 12">
    <name type="scientific">Laodelphax striatellus</name>
    <name type="common">Small brown planthopper</name>
    <name type="synonym">Delphax striatella</name>
    <dbReference type="NCBI Taxonomy" id="195883"/>
    <lineage>
        <taxon>Eukaryota</taxon>
        <taxon>Metazoa</taxon>
        <taxon>Ecdysozoa</taxon>
        <taxon>Arthropoda</taxon>
        <taxon>Hexapoda</taxon>
        <taxon>Insecta</taxon>
        <taxon>Pterygota</taxon>
        <taxon>Neoptera</taxon>
        <taxon>Paraneoptera</taxon>
        <taxon>Hemiptera</taxon>
        <taxon>Auchenorrhyncha</taxon>
        <taxon>Fulgoroidea</taxon>
        <taxon>Delphacidae</taxon>
        <taxon>Criomorphinae</taxon>
        <taxon>Laodelphax</taxon>
    </lineage>
</organism>
<protein>
    <recommendedName>
        <fullName evidence="10">RING-type domain-containing protein</fullName>
    </recommendedName>
</protein>
<dbReference type="InterPro" id="IPR001841">
    <property type="entry name" value="Znf_RING"/>
</dbReference>
<keyword evidence="12" id="KW-1185">Reference proteome</keyword>
<dbReference type="InterPro" id="IPR000967">
    <property type="entry name" value="Znf_NFX1"/>
</dbReference>
<evidence type="ECO:0000259" key="10">
    <source>
        <dbReference type="PROSITE" id="PS50089"/>
    </source>
</evidence>
<evidence type="ECO:0000256" key="7">
    <source>
        <dbReference type="SAM" id="Coils"/>
    </source>
</evidence>
<dbReference type="InterPro" id="IPR034078">
    <property type="entry name" value="NFX1_fam"/>
</dbReference>
<feature type="region of interest" description="Disordered" evidence="8">
    <location>
        <begin position="1"/>
        <end position="38"/>
    </location>
</feature>
<dbReference type="Pfam" id="PF01422">
    <property type="entry name" value="zf-NF-X1"/>
    <property type="match status" value="10"/>
</dbReference>
<dbReference type="Proteomes" id="UP000291343">
    <property type="component" value="Unassembled WGS sequence"/>
</dbReference>
<keyword evidence="9" id="KW-0472">Membrane</keyword>
<name>A0A482WGH5_LAOST</name>
<feature type="domain" description="RING-type" evidence="10">
    <location>
        <begin position="119"/>
        <end position="183"/>
    </location>
</feature>
<keyword evidence="5" id="KW-0862">Zinc</keyword>
<dbReference type="GO" id="GO:0008270">
    <property type="term" value="F:zinc ion binding"/>
    <property type="evidence" value="ECO:0007669"/>
    <property type="project" value="UniProtKB-KW"/>
</dbReference>
<evidence type="ECO:0000256" key="5">
    <source>
        <dbReference type="ARBA" id="ARBA00022833"/>
    </source>
</evidence>
<evidence type="ECO:0000256" key="1">
    <source>
        <dbReference type="ARBA" id="ARBA00007269"/>
    </source>
</evidence>
<dbReference type="CDD" id="cd06008">
    <property type="entry name" value="NF-X1-zinc-finger"/>
    <property type="match status" value="5"/>
</dbReference>
<dbReference type="STRING" id="195883.A0A482WGH5"/>
<dbReference type="FunCoup" id="A0A482WGH5">
    <property type="interactions" value="2226"/>
</dbReference>
<reference evidence="11 12" key="1">
    <citation type="journal article" date="2017" name="Gigascience">
        <title>Genome sequence of the small brown planthopper, Laodelphax striatellus.</title>
        <authorList>
            <person name="Zhu J."/>
            <person name="Jiang F."/>
            <person name="Wang X."/>
            <person name="Yang P."/>
            <person name="Bao Y."/>
            <person name="Zhao W."/>
            <person name="Wang W."/>
            <person name="Lu H."/>
            <person name="Wang Q."/>
            <person name="Cui N."/>
            <person name="Li J."/>
            <person name="Chen X."/>
            <person name="Luo L."/>
            <person name="Yu J."/>
            <person name="Kang L."/>
            <person name="Cui F."/>
        </authorList>
    </citation>
    <scope>NUCLEOTIDE SEQUENCE [LARGE SCALE GENOMIC DNA]</scope>
    <source>
        <strain evidence="11">Lst14</strain>
    </source>
</reference>
<dbReference type="PANTHER" id="PTHR12360:SF1">
    <property type="entry name" value="NF-X1-TYPE ZINC FINGER PROTEIN NFXL1"/>
    <property type="match status" value="1"/>
</dbReference>
<feature type="coiled-coil region" evidence="7">
    <location>
        <begin position="782"/>
        <end position="817"/>
    </location>
</feature>
<keyword evidence="3" id="KW-0677">Repeat</keyword>
<evidence type="ECO:0000256" key="9">
    <source>
        <dbReference type="SAM" id="Phobius"/>
    </source>
</evidence>
<keyword evidence="2" id="KW-0479">Metal-binding</keyword>
<keyword evidence="9" id="KW-0812">Transmembrane</keyword>